<evidence type="ECO:0000256" key="1">
    <source>
        <dbReference type="ARBA" id="ARBA00022490"/>
    </source>
</evidence>
<name>A0A238J2M4_9RHOB</name>
<keyword evidence="3 6" id="KW-0489">Methyltransferase</keyword>
<dbReference type="HAMAP" id="MF_00074">
    <property type="entry name" value="16SrRNA_methyltr_G"/>
    <property type="match status" value="1"/>
</dbReference>
<comment type="subcellular location">
    <subcellularLocation>
        <location evidence="6">Cytoplasm</location>
    </subcellularLocation>
</comment>
<dbReference type="SUPFAM" id="SSF53335">
    <property type="entry name" value="S-adenosyl-L-methionine-dependent methyltransferases"/>
    <property type="match status" value="1"/>
</dbReference>
<protein>
    <recommendedName>
        <fullName evidence="6">Ribosomal RNA small subunit methyltransferase G</fullName>
        <ecNumber evidence="6">2.1.1.170</ecNumber>
    </recommendedName>
    <alternativeName>
        <fullName evidence="6">16S rRNA 7-methylguanosine methyltransferase</fullName>
        <shortName evidence="6">16S rRNA m7G methyltransferase</shortName>
    </alternativeName>
</protein>
<comment type="function">
    <text evidence="6">Specifically methylates the N7 position of guanine in position 527 of 16S rRNA.</text>
</comment>
<organism evidence="7 8">
    <name type="scientific">Boseongicola aestuarii</name>
    <dbReference type="NCBI Taxonomy" id="1470561"/>
    <lineage>
        <taxon>Bacteria</taxon>
        <taxon>Pseudomonadati</taxon>
        <taxon>Pseudomonadota</taxon>
        <taxon>Alphaproteobacteria</taxon>
        <taxon>Rhodobacterales</taxon>
        <taxon>Paracoccaceae</taxon>
        <taxon>Boseongicola</taxon>
    </lineage>
</organism>
<keyword evidence="5 6" id="KW-0949">S-adenosyl-L-methionine</keyword>
<dbReference type="EC" id="2.1.1.170" evidence="6"/>
<dbReference type="AlphaFoldDB" id="A0A238J2M4"/>
<feature type="binding site" evidence="6">
    <location>
        <position position="73"/>
    </location>
    <ligand>
        <name>S-adenosyl-L-methionine</name>
        <dbReference type="ChEBI" id="CHEBI:59789"/>
    </ligand>
</feature>
<evidence type="ECO:0000313" key="8">
    <source>
        <dbReference type="Proteomes" id="UP000201838"/>
    </source>
</evidence>
<keyword evidence="8" id="KW-1185">Reference proteome</keyword>
<dbReference type="NCBIfam" id="TIGR00138">
    <property type="entry name" value="rsmG_gidB"/>
    <property type="match status" value="1"/>
</dbReference>
<dbReference type="OrthoDB" id="9808773at2"/>
<dbReference type="Proteomes" id="UP000201838">
    <property type="component" value="Unassembled WGS sequence"/>
</dbReference>
<comment type="catalytic activity">
    <reaction evidence="6">
        <text>guanosine(527) in 16S rRNA + S-adenosyl-L-methionine = N(7)-methylguanosine(527) in 16S rRNA + S-adenosyl-L-homocysteine</text>
        <dbReference type="Rhea" id="RHEA:42732"/>
        <dbReference type="Rhea" id="RHEA-COMP:10209"/>
        <dbReference type="Rhea" id="RHEA-COMP:10210"/>
        <dbReference type="ChEBI" id="CHEBI:57856"/>
        <dbReference type="ChEBI" id="CHEBI:59789"/>
        <dbReference type="ChEBI" id="CHEBI:74269"/>
        <dbReference type="ChEBI" id="CHEBI:74480"/>
        <dbReference type="EC" id="2.1.1.170"/>
    </reaction>
</comment>
<reference evidence="7 8" key="1">
    <citation type="submission" date="2017-05" db="EMBL/GenBank/DDBJ databases">
        <authorList>
            <person name="Song R."/>
            <person name="Chenine A.L."/>
            <person name="Ruprecht R.M."/>
        </authorList>
    </citation>
    <scope>NUCLEOTIDE SEQUENCE [LARGE SCALE GENOMIC DNA]</scope>
    <source>
        <strain evidence="7 8">CECT 8489</strain>
    </source>
</reference>
<comment type="similarity">
    <text evidence="6">Belongs to the methyltransferase superfamily. RNA methyltransferase RsmG family.</text>
</comment>
<feature type="binding site" evidence="6">
    <location>
        <begin position="127"/>
        <end position="128"/>
    </location>
    <ligand>
        <name>S-adenosyl-L-methionine</name>
        <dbReference type="ChEBI" id="CHEBI:59789"/>
    </ligand>
</feature>
<proteinExistence type="inferred from homology"/>
<dbReference type="GO" id="GO:0070043">
    <property type="term" value="F:rRNA (guanine-N7-)-methyltransferase activity"/>
    <property type="evidence" value="ECO:0007669"/>
    <property type="project" value="UniProtKB-UniRule"/>
</dbReference>
<dbReference type="PANTHER" id="PTHR31760">
    <property type="entry name" value="S-ADENOSYL-L-METHIONINE-DEPENDENT METHYLTRANSFERASES SUPERFAMILY PROTEIN"/>
    <property type="match status" value="1"/>
</dbReference>
<dbReference type="RefSeq" id="WP_093975180.1">
    <property type="nucleotide sequence ID" value="NZ_FXXQ01000011.1"/>
</dbReference>
<dbReference type="GO" id="GO:0005829">
    <property type="term" value="C:cytosol"/>
    <property type="evidence" value="ECO:0007669"/>
    <property type="project" value="TreeGrafter"/>
</dbReference>
<sequence length="208" mass="22489">MNGAKDEFADRFDASRETIEKLETYANLVRKWTKRINLVAPGTIEALWERHFTDSAQLLTIAPVSAKTWVDLGSGGGFPGAVIALMASTTRPDLAMTLIESDQRKAAFLRTVGRETDTRLTVLAERAEAAEPSAADVVTARALAPLELLLSYVSRHIGKNGIALLPKGASASSEVELALKTWSFTCESISSMTDNQAAILKIGDIKRV</sequence>
<keyword evidence="1 6" id="KW-0963">Cytoplasm</keyword>
<evidence type="ECO:0000256" key="5">
    <source>
        <dbReference type="ARBA" id="ARBA00022691"/>
    </source>
</evidence>
<dbReference type="InterPro" id="IPR029063">
    <property type="entry name" value="SAM-dependent_MTases_sf"/>
</dbReference>
<evidence type="ECO:0000256" key="4">
    <source>
        <dbReference type="ARBA" id="ARBA00022679"/>
    </source>
</evidence>
<accession>A0A238J2M4</accession>
<dbReference type="PIRSF" id="PIRSF003078">
    <property type="entry name" value="GidB"/>
    <property type="match status" value="1"/>
</dbReference>
<dbReference type="InterPro" id="IPR003682">
    <property type="entry name" value="rRNA_ssu_MeTfrase_G"/>
</dbReference>
<keyword evidence="2 6" id="KW-0698">rRNA processing</keyword>
<feature type="binding site" evidence="6">
    <location>
        <position position="78"/>
    </location>
    <ligand>
        <name>S-adenosyl-L-methionine</name>
        <dbReference type="ChEBI" id="CHEBI:59789"/>
    </ligand>
</feature>
<evidence type="ECO:0000256" key="2">
    <source>
        <dbReference type="ARBA" id="ARBA00022552"/>
    </source>
</evidence>
<feature type="binding site" evidence="6">
    <location>
        <position position="141"/>
    </location>
    <ligand>
        <name>S-adenosyl-L-methionine</name>
        <dbReference type="ChEBI" id="CHEBI:59789"/>
    </ligand>
</feature>
<dbReference type="PANTHER" id="PTHR31760:SF0">
    <property type="entry name" value="S-ADENOSYL-L-METHIONINE-DEPENDENT METHYLTRANSFERASES SUPERFAMILY PROTEIN"/>
    <property type="match status" value="1"/>
</dbReference>
<evidence type="ECO:0000313" key="7">
    <source>
        <dbReference type="EMBL" id="SMX24979.1"/>
    </source>
</evidence>
<dbReference type="Pfam" id="PF02527">
    <property type="entry name" value="GidB"/>
    <property type="match status" value="1"/>
</dbReference>
<evidence type="ECO:0000256" key="3">
    <source>
        <dbReference type="ARBA" id="ARBA00022603"/>
    </source>
</evidence>
<gene>
    <name evidence="6 7" type="primary">rsmG</name>
    <name evidence="7" type="ORF">BOA8489_03112</name>
</gene>
<comment type="caution">
    <text evidence="6">Lacks conserved residue(s) required for the propagation of feature annotation.</text>
</comment>
<dbReference type="Gene3D" id="3.40.50.150">
    <property type="entry name" value="Vaccinia Virus protein VP39"/>
    <property type="match status" value="1"/>
</dbReference>
<dbReference type="EMBL" id="FXXQ01000011">
    <property type="protein sequence ID" value="SMX24979.1"/>
    <property type="molecule type" value="Genomic_DNA"/>
</dbReference>
<keyword evidence="4 6" id="KW-0808">Transferase</keyword>
<evidence type="ECO:0000256" key="6">
    <source>
        <dbReference type="HAMAP-Rule" id="MF_00074"/>
    </source>
</evidence>